<dbReference type="KEGG" id="cliz:G7Y31_00605"/>
<dbReference type="RefSeq" id="WP_165011163.1">
    <property type="nucleotide sequence ID" value="NZ_CP064954.1"/>
</dbReference>
<sequence length="158" mass="16228">MTRNRTAIVIVASTRAAAGIYADRSGPIAVEFLRAQGFTVEAARVVPDAEIAAAVDQAFAERPAVIVTSGGTGITADDRTVEAVAAHLDRELPGLAQAFYTHSAGVPTAAVSRIIAGVTDTTFAITLPGSTGGVRDGCAVLEPVLEHIIASLEGNHEH</sequence>
<dbReference type="EMBL" id="CP064954">
    <property type="protein sequence ID" value="QPK79269.1"/>
    <property type="molecule type" value="Genomic_DNA"/>
</dbReference>
<dbReference type="PANTHER" id="PTHR43764">
    <property type="entry name" value="MOLYBDENUM COFACTOR BIOSYNTHESIS"/>
    <property type="match status" value="1"/>
</dbReference>
<name>A0A7T0KFR8_9CORY</name>
<dbReference type="SUPFAM" id="SSF53218">
    <property type="entry name" value="Molybdenum cofactor biosynthesis proteins"/>
    <property type="match status" value="1"/>
</dbReference>
<dbReference type="AlphaFoldDB" id="A0A7T0KFR8"/>
<dbReference type="InterPro" id="IPR051920">
    <property type="entry name" value="MPT_Adenylyltrnsfr/MoaC-Rel"/>
</dbReference>
<dbReference type="SMART" id="SM00852">
    <property type="entry name" value="MoCF_biosynth"/>
    <property type="match status" value="1"/>
</dbReference>
<evidence type="ECO:0000259" key="3">
    <source>
        <dbReference type="SMART" id="SM00852"/>
    </source>
</evidence>
<dbReference type="Proteomes" id="UP000594681">
    <property type="component" value="Chromosome"/>
</dbReference>
<protein>
    <submittedName>
        <fullName evidence="4">MogA/MoaB family molybdenum cofactor biosynthesis protein</fullName>
    </submittedName>
</protein>
<dbReference type="CDD" id="cd00886">
    <property type="entry name" value="MogA_MoaB"/>
    <property type="match status" value="1"/>
</dbReference>
<evidence type="ECO:0000256" key="2">
    <source>
        <dbReference type="ARBA" id="ARBA00023150"/>
    </source>
</evidence>
<organism evidence="4 5">
    <name type="scientific">Corynebacterium lizhenjunii</name>
    <dbReference type="NCBI Taxonomy" id="2709394"/>
    <lineage>
        <taxon>Bacteria</taxon>
        <taxon>Bacillati</taxon>
        <taxon>Actinomycetota</taxon>
        <taxon>Actinomycetes</taxon>
        <taxon>Mycobacteriales</taxon>
        <taxon>Corynebacteriaceae</taxon>
        <taxon>Corynebacterium</taxon>
    </lineage>
</organism>
<dbReference type="Pfam" id="PF00994">
    <property type="entry name" value="MoCF_biosynth"/>
    <property type="match status" value="1"/>
</dbReference>
<dbReference type="Gene3D" id="3.40.980.10">
    <property type="entry name" value="MoaB/Mog-like domain"/>
    <property type="match status" value="1"/>
</dbReference>
<dbReference type="InterPro" id="IPR001453">
    <property type="entry name" value="MoaB/Mog_dom"/>
</dbReference>
<evidence type="ECO:0000256" key="1">
    <source>
        <dbReference type="ARBA" id="ARBA00005046"/>
    </source>
</evidence>
<proteinExistence type="predicted"/>
<dbReference type="GO" id="GO:0006777">
    <property type="term" value="P:Mo-molybdopterin cofactor biosynthetic process"/>
    <property type="evidence" value="ECO:0007669"/>
    <property type="project" value="UniProtKB-KW"/>
</dbReference>
<gene>
    <name evidence="4" type="ORF">G7Y31_00605</name>
</gene>
<evidence type="ECO:0000313" key="5">
    <source>
        <dbReference type="Proteomes" id="UP000594681"/>
    </source>
</evidence>
<keyword evidence="2" id="KW-0501">Molybdenum cofactor biosynthesis</keyword>
<accession>A0A7T0KFR8</accession>
<comment type="pathway">
    <text evidence="1">Cofactor biosynthesis; molybdopterin biosynthesis.</text>
</comment>
<dbReference type="PANTHER" id="PTHR43764:SF1">
    <property type="entry name" value="MOLYBDOPTERIN MOLYBDOTRANSFERASE"/>
    <property type="match status" value="1"/>
</dbReference>
<dbReference type="InterPro" id="IPR036425">
    <property type="entry name" value="MoaB/Mog-like_dom_sf"/>
</dbReference>
<keyword evidence="5" id="KW-1185">Reference proteome</keyword>
<evidence type="ECO:0000313" key="4">
    <source>
        <dbReference type="EMBL" id="QPK79269.1"/>
    </source>
</evidence>
<reference evidence="4 5" key="1">
    <citation type="submission" date="2020-11" db="EMBL/GenBank/DDBJ databases">
        <title>Corynebacterium sp. ZJ-599.</title>
        <authorList>
            <person name="Zhou J."/>
        </authorList>
    </citation>
    <scope>NUCLEOTIDE SEQUENCE [LARGE SCALE GENOMIC DNA]</scope>
    <source>
        <strain evidence="4 5">ZJ-599</strain>
    </source>
</reference>
<feature type="domain" description="MoaB/Mog" evidence="3">
    <location>
        <begin position="7"/>
        <end position="148"/>
    </location>
</feature>